<dbReference type="AlphaFoldDB" id="A0A914QYZ2"/>
<accession>A0A914QYZ2</accession>
<organism evidence="2 3">
    <name type="scientific">Panagrolaimus davidi</name>
    <dbReference type="NCBI Taxonomy" id="227884"/>
    <lineage>
        <taxon>Eukaryota</taxon>
        <taxon>Metazoa</taxon>
        <taxon>Ecdysozoa</taxon>
        <taxon>Nematoda</taxon>
        <taxon>Chromadorea</taxon>
        <taxon>Rhabditida</taxon>
        <taxon>Tylenchina</taxon>
        <taxon>Panagrolaimomorpha</taxon>
        <taxon>Panagrolaimoidea</taxon>
        <taxon>Panagrolaimidae</taxon>
        <taxon>Panagrolaimus</taxon>
    </lineage>
</organism>
<evidence type="ECO:0000313" key="3">
    <source>
        <dbReference type="WBParaSite" id="PDA_v2.g9364.t1"/>
    </source>
</evidence>
<evidence type="ECO:0000256" key="1">
    <source>
        <dbReference type="SAM" id="MobiDB-lite"/>
    </source>
</evidence>
<dbReference type="Proteomes" id="UP000887578">
    <property type="component" value="Unplaced"/>
</dbReference>
<feature type="region of interest" description="Disordered" evidence="1">
    <location>
        <begin position="100"/>
        <end position="249"/>
    </location>
</feature>
<name>A0A914QYZ2_9BILA</name>
<dbReference type="WBParaSite" id="PDA_v2.g9364.t1">
    <property type="protein sequence ID" value="PDA_v2.g9364.t1"/>
    <property type="gene ID" value="PDA_v2.g9364"/>
</dbReference>
<proteinExistence type="predicted"/>
<keyword evidence="2" id="KW-1185">Reference proteome</keyword>
<feature type="compositionally biased region" description="Basic and acidic residues" evidence="1">
    <location>
        <begin position="172"/>
        <end position="223"/>
    </location>
</feature>
<feature type="compositionally biased region" description="Basic and acidic residues" evidence="1">
    <location>
        <begin position="54"/>
        <end position="75"/>
    </location>
</feature>
<feature type="compositionally biased region" description="Polar residues" evidence="1">
    <location>
        <begin position="224"/>
        <end position="233"/>
    </location>
</feature>
<feature type="region of interest" description="Disordered" evidence="1">
    <location>
        <begin position="1"/>
        <end position="75"/>
    </location>
</feature>
<sequence>MRRSRSRSPIRHFNNSNNNGSGRARNMLDSSSLEPIRFKKEGFGRNRGARKSFHNFDDREQRRPMNRHERRAHLQEKEYVDTNKPMLVLDDPSRVPRGAYFEHDRRDVVPGGGGGFRSGQSNFRSDQFSSRDSDSRDRGFRRRDDDRRSERSGDYRDRQERRTEYQGYQADPFERNSERRRGFHHHEPIGYRNRDDRRSNNQRDDRRINDQHDDRSGFGDRRQTFQPRRSSPTVWKHDKFEELEQQDES</sequence>
<reference evidence="3" key="1">
    <citation type="submission" date="2022-11" db="UniProtKB">
        <authorList>
            <consortium name="WormBaseParasite"/>
        </authorList>
    </citation>
    <scope>IDENTIFICATION</scope>
</reference>
<feature type="compositionally biased region" description="Basic residues" evidence="1">
    <location>
        <begin position="1"/>
        <end position="10"/>
    </location>
</feature>
<evidence type="ECO:0000313" key="2">
    <source>
        <dbReference type="Proteomes" id="UP000887578"/>
    </source>
</evidence>
<feature type="compositionally biased region" description="Basic and acidic residues" evidence="1">
    <location>
        <begin position="129"/>
        <end position="164"/>
    </location>
</feature>
<protein>
    <submittedName>
        <fullName evidence="3">Btz domain-containing protein</fullName>
    </submittedName>
</protein>
<feature type="compositionally biased region" description="Low complexity" evidence="1">
    <location>
        <begin position="14"/>
        <end position="25"/>
    </location>
</feature>